<evidence type="ECO:0000313" key="2">
    <source>
        <dbReference type="Proteomes" id="UP001234178"/>
    </source>
</evidence>
<accession>A0ABQ9ZH89</accession>
<dbReference type="EMBL" id="JAOYFB010000003">
    <property type="protein sequence ID" value="KAK4012281.1"/>
    <property type="molecule type" value="Genomic_DNA"/>
</dbReference>
<gene>
    <name evidence="1" type="ORF">OUZ56_021382</name>
</gene>
<evidence type="ECO:0000313" key="1">
    <source>
        <dbReference type="EMBL" id="KAK4012281.1"/>
    </source>
</evidence>
<comment type="caution">
    <text evidence="1">The sequence shown here is derived from an EMBL/GenBank/DDBJ whole genome shotgun (WGS) entry which is preliminary data.</text>
</comment>
<protein>
    <submittedName>
        <fullName evidence="1">Uncharacterized protein</fullName>
    </submittedName>
</protein>
<reference evidence="1 2" key="1">
    <citation type="journal article" date="2023" name="Nucleic Acids Res.">
        <title>The hologenome of Daphnia magna reveals possible DNA methylation and microbiome-mediated evolution of the host genome.</title>
        <authorList>
            <person name="Chaturvedi A."/>
            <person name="Li X."/>
            <person name="Dhandapani V."/>
            <person name="Marshall H."/>
            <person name="Kissane S."/>
            <person name="Cuenca-Cambronero M."/>
            <person name="Asole G."/>
            <person name="Calvet F."/>
            <person name="Ruiz-Romero M."/>
            <person name="Marangio P."/>
            <person name="Guigo R."/>
            <person name="Rago D."/>
            <person name="Mirbahai L."/>
            <person name="Eastwood N."/>
            <person name="Colbourne J.K."/>
            <person name="Zhou J."/>
            <person name="Mallon E."/>
            <person name="Orsini L."/>
        </authorList>
    </citation>
    <scope>NUCLEOTIDE SEQUENCE [LARGE SCALE GENOMIC DNA]</scope>
    <source>
        <strain evidence="1">LRV0_1</strain>
    </source>
</reference>
<dbReference type="Proteomes" id="UP001234178">
    <property type="component" value="Unassembled WGS sequence"/>
</dbReference>
<name>A0ABQ9ZH89_9CRUS</name>
<sequence>MSYVTSCYVTTTPLDTKRRDVGKLHHTVQLEEISWKKSQLEEITVGDWIEMDNLRRWLT</sequence>
<keyword evidence="2" id="KW-1185">Reference proteome</keyword>
<organism evidence="1 2">
    <name type="scientific">Daphnia magna</name>
    <dbReference type="NCBI Taxonomy" id="35525"/>
    <lineage>
        <taxon>Eukaryota</taxon>
        <taxon>Metazoa</taxon>
        <taxon>Ecdysozoa</taxon>
        <taxon>Arthropoda</taxon>
        <taxon>Crustacea</taxon>
        <taxon>Branchiopoda</taxon>
        <taxon>Diplostraca</taxon>
        <taxon>Cladocera</taxon>
        <taxon>Anomopoda</taxon>
        <taxon>Daphniidae</taxon>
        <taxon>Daphnia</taxon>
    </lineage>
</organism>
<proteinExistence type="predicted"/>